<dbReference type="Proteomes" id="UP001595989">
    <property type="component" value="Unassembled WGS sequence"/>
</dbReference>
<keyword evidence="1" id="KW-0472">Membrane</keyword>
<accession>A0ABV9DL12</accession>
<feature type="transmembrane region" description="Helical" evidence="1">
    <location>
        <begin position="157"/>
        <end position="177"/>
    </location>
</feature>
<comment type="caution">
    <text evidence="2">The sequence shown here is derived from an EMBL/GenBank/DDBJ whole genome shotgun (WGS) entry which is preliminary data.</text>
</comment>
<name>A0ABV9DL12_9BACI</name>
<feature type="transmembrane region" description="Helical" evidence="1">
    <location>
        <begin position="127"/>
        <end position="145"/>
    </location>
</feature>
<reference evidence="3" key="1">
    <citation type="journal article" date="2019" name="Int. J. Syst. Evol. Microbiol.">
        <title>The Global Catalogue of Microorganisms (GCM) 10K type strain sequencing project: providing services to taxonomists for standard genome sequencing and annotation.</title>
        <authorList>
            <consortium name="The Broad Institute Genomics Platform"/>
            <consortium name="The Broad Institute Genome Sequencing Center for Infectious Disease"/>
            <person name="Wu L."/>
            <person name="Ma J."/>
        </authorList>
    </citation>
    <scope>NUCLEOTIDE SEQUENCE [LARGE SCALE GENOMIC DNA]</scope>
    <source>
        <strain evidence="3">CGMCC 4.7426</strain>
    </source>
</reference>
<dbReference type="EMBL" id="JBHSFU010000009">
    <property type="protein sequence ID" value="MFC4559544.1"/>
    <property type="molecule type" value="Genomic_DNA"/>
</dbReference>
<evidence type="ECO:0000256" key="1">
    <source>
        <dbReference type="SAM" id="Phobius"/>
    </source>
</evidence>
<keyword evidence="3" id="KW-1185">Reference proteome</keyword>
<protein>
    <submittedName>
        <fullName evidence="2">Uncharacterized protein</fullName>
    </submittedName>
</protein>
<evidence type="ECO:0000313" key="3">
    <source>
        <dbReference type="Proteomes" id="UP001595989"/>
    </source>
</evidence>
<keyword evidence="1" id="KW-0812">Transmembrane</keyword>
<organism evidence="2 3">
    <name type="scientific">Virgibacillus kekensis</name>
    <dbReference type="NCBI Taxonomy" id="202261"/>
    <lineage>
        <taxon>Bacteria</taxon>
        <taxon>Bacillati</taxon>
        <taxon>Bacillota</taxon>
        <taxon>Bacilli</taxon>
        <taxon>Bacillales</taxon>
        <taxon>Bacillaceae</taxon>
        <taxon>Virgibacillus</taxon>
    </lineage>
</organism>
<keyword evidence="1" id="KW-1133">Transmembrane helix</keyword>
<feature type="transmembrane region" description="Helical" evidence="1">
    <location>
        <begin position="88"/>
        <end position="106"/>
    </location>
</feature>
<gene>
    <name evidence="2" type="ORF">ACFO3D_15195</name>
</gene>
<proteinExistence type="predicted"/>
<feature type="transmembrane region" description="Helical" evidence="1">
    <location>
        <begin position="58"/>
        <end position="76"/>
    </location>
</feature>
<sequence length="189" mass="21276">MMMHKACMRMFWGFLITLIEIHFLVIDILPDPLGYALIAAGISSIIEDFPIGKKAYNIAVFLGVISIPGVFIQQIGGNGIVQSLTATGVYSLVLSLINLVLVFYIFQLLMEIARKRGEEELINRTSVFLRIYIVTMLVIQILQSFTLNMHGALLQGYIIVAVIISLVLQITFLAWIFRFRKYDLSDEAA</sequence>
<evidence type="ECO:0000313" key="2">
    <source>
        <dbReference type="EMBL" id="MFC4559544.1"/>
    </source>
</evidence>